<gene>
    <name evidence="2" type="ORF">ELE36_12565</name>
</gene>
<organism evidence="2 3">
    <name type="scientific">Pseudolysobacter antarcticus</name>
    <dbReference type="NCBI Taxonomy" id="2511995"/>
    <lineage>
        <taxon>Bacteria</taxon>
        <taxon>Pseudomonadati</taxon>
        <taxon>Pseudomonadota</taxon>
        <taxon>Gammaproteobacteria</taxon>
        <taxon>Lysobacterales</taxon>
        <taxon>Rhodanobacteraceae</taxon>
        <taxon>Pseudolysobacter</taxon>
    </lineage>
</organism>
<evidence type="ECO:0008006" key="4">
    <source>
        <dbReference type="Google" id="ProtNLM"/>
    </source>
</evidence>
<dbReference type="EMBL" id="CP035704">
    <property type="protein sequence ID" value="QBB71118.1"/>
    <property type="molecule type" value="Genomic_DNA"/>
</dbReference>
<dbReference type="AlphaFoldDB" id="A0A411HKU8"/>
<dbReference type="OrthoDB" id="5958924at2"/>
<dbReference type="KEGG" id="xbc:ELE36_12565"/>
<evidence type="ECO:0000313" key="2">
    <source>
        <dbReference type="EMBL" id="QBB71118.1"/>
    </source>
</evidence>
<keyword evidence="3" id="KW-1185">Reference proteome</keyword>
<protein>
    <recommendedName>
        <fullName evidence="4">PsbP C-terminal domain-containing protein</fullName>
    </recommendedName>
</protein>
<evidence type="ECO:0000256" key="1">
    <source>
        <dbReference type="SAM" id="SignalP"/>
    </source>
</evidence>
<reference evidence="2 3" key="1">
    <citation type="submission" date="2019-01" db="EMBL/GenBank/DDBJ databases">
        <title>Pseudolysobacter antarctica gen. nov., sp. nov., isolated from Fildes Peninsula, Antarctica.</title>
        <authorList>
            <person name="Wei Z."/>
            <person name="Peng F."/>
        </authorList>
    </citation>
    <scope>NUCLEOTIDE SEQUENCE [LARGE SCALE GENOMIC DNA]</scope>
    <source>
        <strain evidence="2 3">AQ6-296</strain>
    </source>
</reference>
<sequence length="172" mass="19124">MNFLSRFALLFCLVGAAHAQTATDYSLNDGAIRFKVPSDWSMILQKTEGSPQAIAFQVKDPADQGTDTATRVTVDTRHFADANEFSSFVASGMAKAKQINSYTEEVGSNDATHLRYTGMDAGKRYQYRDMYLFRESLGIHVRCVRPLLPATTTAWTKAYEQGCDLLMSSVQQ</sequence>
<dbReference type="Proteomes" id="UP000291562">
    <property type="component" value="Chromosome"/>
</dbReference>
<keyword evidence="1" id="KW-0732">Signal</keyword>
<name>A0A411HKU8_9GAMM</name>
<feature type="signal peptide" evidence="1">
    <location>
        <begin position="1"/>
        <end position="19"/>
    </location>
</feature>
<dbReference type="RefSeq" id="WP_129833812.1">
    <property type="nucleotide sequence ID" value="NZ_CP035704.1"/>
</dbReference>
<proteinExistence type="predicted"/>
<accession>A0A411HKU8</accession>
<feature type="chain" id="PRO_5019220951" description="PsbP C-terminal domain-containing protein" evidence="1">
    <location>
        <begin position="20"/>
        <end position="172"/>
    </location>
</feature>
<evidence type="ECO:0000313" key="3">
    <source>
        <dbReference type="Proteomes" id="UP000291562"/>
    </source>
</evidence>